<feature type="active site" evidence="4">
    <location>
        <position position="56"/>
    </location>
</feature>
<evidence type="ECO:0000313" key="8">
    <source>
        <dbReference type="Proteomes" id="UP000198785"/>
    </source>
</evidence>
<feature type="signal peptide" evidence="5">
    <location>
        <begin position="1"/>
        <end position="25"/>
    </location>
</feature>
<dbReference type="PANTHER" id="PTHR43774">
    <property type="entry name" value="PEPTIDE METHIONINE SULFOXIDE REDUCTASE"/>
    <property type="match status" value="1"/>
</dbReference>
<comment type="function">
    <text evidence="4">Has an important function as a repair enzyme for proteins that have been inactivated by oxidation. Catalyzes the reversible oxidation-reduction of methionine sulfoxide in proteins to methionine.</text>
</comment>
<comment type="similarity">
    <text evidence="4">Belongs to the MsrA Met sulfoxide reductase family.</text>
</comment>
<dbReference type="GO" id="GO:0033744">
    <property type="term" value="F:L-methionine:thioredoxin-disulfide S-oxidoreductase activity"/>
    <property type="evidence" value="ECO:0007669"/>
    <property type="project" value="RHEA"/>
</dbReference>
<dbReference type="EMBL" id="FOZZ01000016">
    <property type="protein sequence ID" value="SFT15933.1"/>
    <property type="molecule type" value="Genomic_DNA"/>
</dbReference>
<evidence type="ECO:0000256" key="3">
    <source>
        <dbReference type="ARBA" id="ARBA00048782"/>
    </source>
</evidence>
<name>A0A1I6VQC9_9SPHI</name>
<sequence>MNTRYISYCSNIFFLIGLFMLSASCAQTKSNDTATVSEVINPGNAISDTATFAAGCFWCVEEQFKQLEGVTAVVSGYTGGHVKNPTYQQVTTGRTGHAEACNIIYDPSQITYDELLAAFFVAHDPTQLNRQGADIGTQYRSAIFYHNDEQKKLAHYYIKQLDDEGAYDKKIVTAVSPSQVFYKAENYHQNYYANNTSEPYCQLVIKPKLEKFRKVFKEKLKEE</sequence>
<dbReference type="RefSeq" id="WP_244525931.1">
    <property type="nucleotide sequence ID" value="NZ_FOZZ01000016.1"/>
</dbReference>
<protein>
    <recommendedName>
        <fullName evidence="4">Peptide methionine sulfoxide reductase MsrA</fullName>
        <shortName evidence="4">Protein-methionine-S-oxide reductase</shortName>
        <ecNumber evidence="4">1.8.4.11</ecNumber>
    </recommendedName>
    <alternativeName>
        <fullName evidence="4">Peptide-methionine (S)-S-oxide reductase</fullName>
        <shortName evidence="4">Peptide Met(O) reductase</shortName>
    </alternativeName>
</protein>
<evidence type="ECO:0000256" key="5">
    <source>
        <dbReference type="SAM" id="SignalP"/>
    </source>
</evidence>
<evidence type="ECO:0000259" key="6">
    <source>
        <dbReference type="Pfam" id="PF01625"/>
    </source>
</evidence>
<dbReference type="SUPFAM" id="SSF55068">
    <property type="entry name" value="Peptide methionine sulfoxide reductase"/>
    <property type="match status" value="1"/>
</dbReference>
<evidence type="ECO:0000256" key="2">
    <source>
        <dbReference type="ARBA" id="ARBA00047806"/>
    </source>
</evidence>
<dbReference type="AlphaFoldDB" id="A0A1I6VQC9"/>
<keyword evidence="8" id="KW-1185">Reference proteome</keyword>
<dbReference type="InterPro" id="IPR036509">
    <property type="entry name" value="Met_Sox_Rdtase_MsrA_sf"/>
</dbReference>
<dbReference type="EC" id="1.8.4.11" evidence="4"/>
<dbReference type="PANTHER" id="PTHR43774:SF1">
    <property type="entry name" value="PEPTIDE METHIONINE SULFOXIDE REDUCTASE MSRA 2"/>
    <property type="match status" value="1"/>
</dbReference>
<dbReference type="STRING" id="683125.SAMN05660206_11633"/>
<organism evidence="7 8">
    <name type="scientific">Sphingobacterium wenxiniae</name>
    <dbReference type="NCBI Taxonomy" id="683125"/>
    <lineage>
        <taxon>Bacteria</taxon>
        <taxon>Pseudomonadati</taxon>
        <taxon>Bacteroidota</taxon>
        <taxon>Sphingobacteriia</taxon>
        <taxon>Sphingobacteriales</taxon>
        <taxon>Sphingobacteriaceae</taxon>
        <taxon>Sphingobacterium</taxon>
    </lineage>
</organism>
<evidence type="ECO:0000256" key="4">
    <source>
        <dbReference type="HAMAP-Rule" id="MF_01401"/>
    </source>
</evidence>
<feature type="domain" description="Peptide methionine sulphoxide reductase MsrA" evidence="6">
    <location>
        <begin position="49"/>
        <end position="202"/>
    </location>
</feature>
<dbReference type="PROSITE" id="PS51257">
    <property type="entry name" value="PROKAR_LIPOPROTEIN"/>
    <property type="match status" value="1"/>
</dbReference>
<gene>
    <name evidence="4" type="primary">msrA</name>
    <name evidence="7" type="ORF">SAMN05660206_11633</name>
</gene>
<dbReference type="HAMAP" id="MF_01401">
    <property type="entry name" value="MsrA"/>
    <property type="match status" value="1"/>
</dbReference>
<dbReference type="GO" id="GO:0008113">
    <property type="term" value="F:peptide-methionine (S)-S-oxide reductase activity"/>
    <property type="evidence" value="ECO:0007669"/>
    <property type="project" value="UniProtKB-UniRule"/>
</dbReference>
<keyword evidence="1 4" id="KW-0560">Oxidoreductase</keyword>
<proteinExistence type="inferred from homology"/>
<dbReference type="InterPro" id="IPR002569">
    <property type="entry name" value="Met_Sox_Rdtase_MsrA_dom"/>
</dbReference>
<dbReference type="NCBIfam" id="TIGR00401">
    <property type="entry name" value="msrA"/>
    <property type="match status" value="1"/>
</dbReference>
<evidence type="ECO:0000313" key="7">
    <source>
        <dbReference type="EMBL" id="SFT15933.1"/>
    </source>
</evidence>
<dbReference type="Pfam" id="PF01625">
    <property type="entry name" value="PMSR"/>
    <property type="match status" value="1"/>
</dbReference>
<dbReference type="Gene3D" id="3.30.1060.10">
    <property type="entry name" value="Peptide methionine sulphoxide reductase MsrA"/>
    <property type="match status" value="1"/>
</dbReference>
<evidence type="ECO:0000256" key="1">
    <source>
        <dbReference type="ARBA" id="ARBA00023002"/>
    </source>
</evidence>
<comment type="catalytic activity">
    <reaction evidence="3 4">
        <text>[thioredoxin]-disulfide + L-methionine + H2O = L-methionine (S)-S-oxide + [thioredoxin]-dithiol</text>
        <dbReference type="Rhea" id="RHEA:19993"/>
        <dbReference type="Rhea" id="RHEA-COMP:10698"/>
        <dbReference type="Rhea" id="RHEA-COMP:10700"/>
        <dbReference type="ChEBI" id="CHEBI:15377"/>
        <dbReference type="ChEBI" id="CHEBI:29950"/>
        <dbReference type="ChEBI" id="CHEBI:50058"/>
        <dbReference type="ChEBI" id="CHEBI:57844"/>
        <dbReference type="ChEBI" id="CHEBI:58772"/>
        <dbReference type="EC" id="1.8.4.11"/>
    </reaction>
</comment>
<feature type="chain" id="PRO_5011579011" description="Peptide methionine sulfoxide reductase MsrA" evidence="5">
    <location>
        <begin position="26"/>
        <end position="223"/>
    </location>
</feature>
<reference evidence="7 8" key="1">
    <citation type="submission" date="2016-10" db="EMBL/GenBank/DDBJ databases">
        <authorList>
            <person name="de Groot N.N."/>
        </authorList>
    </citation>
    <scope>NUCLEOTIDE SEQUENCE [LARGE SCALE GENOMIC DNA]</scope>
    <source>
        <strain evidence="7 8">DSM 22789</strain>
    </source>
</reference>
<dbReference type="Proteomes" id="UP000198785">
    <property type="component" value="Unassembled WGS sequence"/>
</dbReference>
<keyword evidence="5" id="KW-0732">Signal</keyword>
<accession>A0A1I6VQC9</accession>
<comment type="catalytic activity">
    <reaction evidence="2 4">
        <text>L-methionyl-[protein] + [thioredoxin]-disulfide + H2O = L-methionyl-(S)-S-oxide-[protein] + [thioredoxin]-dithiol</text>
        <dbReference type="Rhea" id="RHEA:14217"/>
        <dbReference type="Rhea" id="RHEA-COMP:10698"/>
        <dbReference type="Rhea" id="RHEA-COMP:10700"/>
        <dbReference type="Rhea" id="RHEA-COMP:12313"/>
        <dbReference type="Rhea" id="RHEA-COMP:12315"/>
        <dbReference type="ChEBI" id="CHEBI:15377"/>
        <dbReference type="ChEBI" id="CHEBI:16044"/>
        <dbReference type="ChEBI" id="CHEBI:29950"/>
        <dbReference type="ChEBI" id="CHEBI:44120"/>
        <dbReference type="ChEBI" id="CHEBI:50058"/>
        <dbReference type="EC" id="1.8.4.11"/>
    </reaction>
</comment>